<keyword evidence="6 7" id="KW-0067">ATP-binding</keyword>
<reference evidence="10 11" key="1">
    <citation type="submission" date="2020-07" db="EMBL/GenBank/DDBJ databases">
        <title>Genome of Haloechinothrix sp.</title>
        <authorList>
            <person name="Tang S.-K."/>
            <person name="Yang L."/>
            <person name="Zhu W.-Y."/>
        </authorList>
    </citation>
    <scope>NUCLEOTIDE SEQUENCE [LARGE SCALE GENOMIC DNA]</scope>
    <source>
        <strain evidence="10 11">YIM 98757</strain>
    </source>
</reference>
<feature type="binding site" evidence="7">
    <location>
        <position position="52"/>
    </location>
    <ligand>
        <name>ATP</name>
        <dbReference type="ChEBI" id="CHEBI:30616"/>
    </ligand>
</feature>
<feature type="region of interest" description="Disordered" evidence="8">
    <location>
        <begin position="293"/>
        <end position="328"/>
    </location>
</feature>
<dbReference type="AlphaFoldDB" id="A0A838AFT5"/>
<accession>A0A838AFT5</accession>
<dbReference type="SUPFAM" id="SSF56112">
    <property type="entry name" value="Protein kinase-like (PK-like)"/>
    <property type="match status" value="1"/>
</dbReference>
<evidence type="ECO:0000256" key="6">
    <source>
        <dbReference type="ARBA" id="ARBA00022840"/>
    </source>
</evidence>
<evidence type="ECO:0000313" key="10">
    <source>
        <dbReference type="EMBL" id="MBA0128071.1"/>
    </source>
</evidence>
<dbReference type="Gene3D" id="3.30.200.20">
    <property type="entry name" value="Phosphorylase Kinase, domain 1"/>
    <property type="match status" value="1"/>
</dbReference>
<evidence type="ECO:0000256" key="2">
    <source>
        <dbReference type="ARBA" id="ARBA00022527"/>
    </source>
</evidence>
<comment type="caution">
    <text evidence="10">The sequence shown here is derived from an EMBL/GenBank/DDBJ whole genome shotgun (WGS) entry which is preliminary data.</text>
</comment>
<dbReference type="PANTHER" id="PTHR43289">
    <property type="entry name" value="MITOGEN-ACTIVATED PROTEIN KINASE KINASE KINASE 20-RELATED"/>
    <property type="match status" value="1"/>
</dbReference>
<dbReference type="EMBL" id="JACCKD010000009">
    <property type="protein sequence ID" value="MBA0128071.1"/>
    <property type="molecule type" value="Genomic_DNA"/>
</dbReference>
<keyword evidence="2" id="KW-0723">Serine/threonine-protein kinase</keyword>
<keyword evidence="5 10" id="KW-0418">Kinase</keyword>
<proteinExistence type="predicted"/>
<evidence type="ECO:0000256" key="8">
    <source>
        <dbReference type="SAM" id="MobiDB-lite"/>
    </source>
</evidence>
<dbReference type="InterPro" id="IPR011009">
    <property type="entry name" value="Kinase-like_dom_sf"/>
</dbReference>
<dbReference type="CDD" id="cd14014">
    <property type="entry name" value="STKc_PknB_like"/>
    <property type="match status" value="1"/>
</dbReference>
<dbReference type="PROSITE" id="PS50011">
    <property type="entry name" value="PROTEIN_KINASE_DOM"/>
    <property type="match status" value="1"/>
</dbReference>
<evidence type="ECO:0000256" key="7">
    <source>
        <dbReference type="PROSITE-ProRule" id="PRU10141"/>
    </source>
</evidence>
<evidence type="ECO:0000256" key="4">
    <source>
        <dbReference type="ARBA" id="ARBA00022741"/>
    </source>
</evidence>
<name>A0A838AFT5_9PSEU</name>
<keyword evidence="4 7" id="KW-0547">Nucleotide-binding</keyword>
<evidence type="ECO:0000256" key="5">
    <source>
        <dbReference type="ARBA" id="ARBA00022777"/>
    </source>
</evidence>
<organism evidence="10 11">
    <name type="scientific">Haloechinothrix aidingensis</name>
    <dbReference type="NCBI Taxonomy" id="2752311"/>
    <lineage>
        <taxon>Bacteria</taxon>
        <taxon>Bacillati</taxon>
        <taxon>Actinomycetota</taxon>
        <taxon>Actinomycetes</taxon>
        <taxon>Pseudonocardiales</taxon>
        <taxon>Pseudonocardiaceae</taxon>
        <taxon>Haloechinothrix</taxon>
    </lineage>
</organism>
<dbReference type="InterPro" id="IPR000719">
    <property type="entry name" value="Prot_kinase_dom"/>
</dbReference>
<dbReference type="RefSeq" id="WP_180894858.1">
    <property type="nucleotide sequence ID" value="NZ_JACCKD010000009.1"/>
</dbReference>
<dbReference type="Gene3D" id="1.10.510.10">
    <property type="entry name" value="Transferase(Phosphotransferase) domain 1"/>
    <property type="match status" value="1"/>
</dbReference>
<dbReference type="EC" id="2.7.11.1" evidence="1"/>
<dbReference type="InterPro" id="IPR017441">
    <property type="entry name" value="Protein_kinase_ATP_BS"/>
</dbReference>
<evidence type="ECO:0000256" key="3">
    <source>
        <dbReference type="ARBA" id="ARBA00022679"/>
    </source>
</evidence>
<dbReference type="PROSITE" id="PS00108">
    <property type="entry name" value="PROTEIN_KINASE_ST"/>
    <property type="match status" value="1"/>
</dbReference>
<protein>
    <recommendedName>
        <fullName evidence="1">non-specific serine/threonine protein kinase</fullName>
        <ecNumber evidence="1">2.7.11.1</ecNumber>
    </recommendedName>
</protein>
<sequence length="587" mass="60899">MASHDSGPADGNTGEPLVVADRYRLHVPLGTGAMGTVWSAFDDFLRRWVAVKLVYLEHALPAETAERMRQRTLREARAVAGISHPNVITLHDVVTSDGEPCIVMELLPARNLAGLIADLGPLSVPQVATVADAVAAALEAAEAAGVTHRDVKPGNVLVCRDGRAKLTDFGIAAHATDATRDSGHLLLGSPAYMAPEVASGHGAGPEADLWGLGATMFAALSGHPPYDEADDAMATVRAVAHDPVPRLPDGPLSDIVTALMRKDPGLRPGPPEVRQALAAHRAAPGAQLFPESLFPRTGVAPDGAPESAEPPGDVPGDARPAGGAHAGATPDFQQEAVAAPERAAPLAADPGPLPFGGRDTVRTGGPATSIALAVTAVLLFCLSASAGTAATRWAAGAEIVPATVLGGGADDGSTGEYAYRYGSRTGNAGSTSGAGAAPFTVPVPQGWTTFVSRHDFRELPASTRTEYVSGDGVAVITVERFPDYFDHYELDDYLDELDTEVHRGGIELGTREGVDPPEGTEAATAVRYRVPAGGDHEAHVPRRTTTAHLARSGTEMWLVGVTVPTRDEDAGHRILTERVAPGFTVLG</sequence>
<dbReference type="SMART" id="SM00220">
    <property type="entry name" value="S_TKc"/>
    <property type="match status" value="1"/>
</dbReference>
<evidence type="ECO:0000313" key="11">
    <source>
        <dbReference type="Proteomes" id="UP000582974"/>
    </source>
</evidence>
<keyword evidence="3" id="KW-0808">Transferase</keyword>
<keyword evidence="11" id="KW-1185">Reference proteome</keyword>
<dbReference type="InterPro" id="IPR008271">
    <property type="entry name" value="Ser/Thr_kinase_AS"/>
</dbReference>
<dbReference type="PROSITE" id="PS00107">
    <property type="entry name" value="PROTEIN_KINASE_ATP"/>
    <property type="match status" value="1"/>
</dbReference>
<dbReference type="PANTHER" id="PTHR43289:SF6">
    <property type="entry name" value="SERINE_THREONINE-PROTEIN KINASE NEKL-3"/>
    <property type="match status" value="1"/>
</dbReference>
<feature type="domain" description="Protein kinase" evidence="9">
    <location>
        <begin position="23"/>
        <end position="283"/>
    </location>
</feature>
<dbReference type="Proteomes" id="UP000582974">
    <property type="component" value="Unassembled WGS sequence"/>
</dbReference>
<evidence type="ECO:0000259" key="9">
    <source>
        <dbReference type="PROSITE" id="PS50011"/>
    </source>
</evidence>
<dbReference type="GO" id="GO:0005524">
    <property type="term" value="F:ATP binding"/>
    <property type="evidence" value="ECO:0007669"/>
    <property type="project" value="UniProtKB-UniRule"/>
</dbReference>
<dbReference type="GO" id="GO:0004674">
    <property type="term" value="F:protein serine/threonine kinase activity"/>
    <property type="evidence" value="ECO:0007669"/>
    <property type="project" value="UniProtKB-KW"/>
</dbReference>
<dbReference type="Pfam" id="PF00069">
    <property type="entry name" value="Pkinase"/>
    <property type="match status" value="1"/>
</dbReference>
<gene>
    <name evidence="10" type="ORF">H0B56_21205</name>
</gene>
<evidence type="ECO:0000256" key="1">
    <source>
        <dbReference type="ARBA" id="ARBA00012513"/>
    </source>
</evidence>